<organism evidence="1 2">
    <name type="scientific">Candidatus Raymondbacteria bacterium RIFOXYD12_FULL_49_13</name>
    <dbReference type="NCBI Taxonomy" id="1817890"/>
    <lineage>
        <taxon>Bacteria</taxon>
        <taxon>Raymondiibacteriota</taxon>
    </lineage>
</organism>
<dbReference type="EMBL" id="MFYX01000134">
    <property type="protein sequence ID" value="OGK01072.1"/>
    <property type="molecule type" value="Genomic_DNA"/>
</dbReference>
<gene>
    <name evidence="1" type="ORF">A2519_16915</name>
</gene>
<evidence type="ECO:0000313" key="2">
    <source>
        <dbReference type="Proteomes" id="UP000179243"/>
    </source>
</evidence>
<comment type="caution">
    <text evidence="1">The sequence shown here is derived from an EMBL/GenBank/DDBJ whole genome shotgun (WGS) entry which is preliminary data.</text>
</comment>
<name>A0A1F7F3D6_UNCRA</name>
<evidence type="ECO:0000313" key="1">
    <source>
        <dbReference type="EMBL" id="OGK01072.1"/>
    </source>
</evidence>
<dbReference type="Proteomes" id="UP000179243">
    <property type="component" value="Unassembled WGS sequence"/>
</dbReference>
<dbReference type="AlphaFoldDB" id="A0A1F7F3D6"/>
<reference evidence="1 2" key="1">
    <citation type="journal article" date="2016" name="Nat. Commun.">
        <title>Thousands of microbial genomes shed light on interconnected biogeochemical processes in an aquifer system.</title>
        <authorList>
            <person name="Anantharaman K."/>
            <person name="Brown C.T."/>
            <person name="Hug L.A."/>
            <person name="Sharon I."/>
            <person name="Castelle C.J."/>
            <person name="Probst A.J."/>
            <person name="Thomas B.C."/>
            <person name="Singh A."/>
            <person name="Wilkins M.J."/>
            <person name="Karaoz U."/>
            <person name="Brodie E.L."/>
            <person name="Williams K.H."/>
            <person name="Hubbard S.S."/>
            <person name="Banfield J.F."/>
        </authorList>
    </citation>
    <scope>NUCLEOTIDE SEQUENCE [LARGE SCALE GENOMIC DNA]</scope>
</reference>
<accession>A0A1F7F3D6</accession>
<proteinExistence type="predicted"/>
<sequence length="82" mass="8939">MQGRHSSIIVGQGDTYEAALADVKSAIAFHIETFGVSGLLVSRAKISCPHTKEPKKCGRSLFHKKCDLSKKNITQHVSMRSA</sequence>
<protein>
    <submittedName>
        <fullName evidence="1">Uncharacterized protein</fullName>
    </submittedName>
</protein>